<dbReference type="PANTHER" id="PTHR19384">
    <property type="entry name" value="NITRIC OXIDE SYNTHASE-RELATED"/>
    <property type="match status" value="1"/>
</dbReference>
<dbReference type="PRINTS" id="PR00371">
    <property type="entry name" value="FPNCR"/>
</dbReference>
<comment type="caution">
    <text evidence="9">The sequence shown here is derived from an EMBL/GenBank/DDBJ whole genome shotgun (WGS) entry which is preliminary data.</text>
</comment>
<evidence type="ECO:0000256" key="4">
    <source>
        <dbReference type="ARBA" id="ARBA00022643"/>
    </source>
</evidence>
<evidence type="ECO:0000256" key="2">
    <source>
        <dbReference type="ARBA" id="ARBA00001974"/>
    </source>
</evidence>
<dbReference type="GO" id="GO:0050660">
    <property type="term" value="F:flavin adenine dinucleotide binding"/>
    <property type="evidence" value="ECO:0007669"/>
    <property type="project" value="TreeGrafter"/>
</dbReference>
<name>A0A4Y2AS14_ARAVE</name>
<keyword evidence="6" id="KW-0521">NADP</keyword>
<comment type="cofactor">
    <cofactor evidence="2">
        <name>FAD</name>
        <dbReference type="ChEBI" id="CHEBI:57692"/>
    </cofactor>
</comment>
<dbReference type="InterPro" id="IPR001433">
    <property type="entry name" value="OxRdtase_FAD/NAD-bd"/>
</dbReference>
<dbReference type="PANTHER" id="PTHR19384:SF84">
    <property type="entry name" value="METHIONINE SYNTHASE REDUCTASE"/>
    <property type="match status" value="1"/>
</dbReference>
<evidence type="ECO:0000256" key="5">
    <source>
        <dbReference type="ARBA" id="ARBA00022827"/>
    </source>
</evidence>
<accession>A0A4Y2AS14</accession>
<keyword evidence="7" id="KW-0560">Oxidoreductase</keyword>
<dbReference type="OrthoDB" id="1856718at2759"/>
<evidence type="ECO:0000256" key="7">
    <source>
        <dbReference type="ARBA" id="ARBA00023002"/>
    </source>
</evidence>
<keyword evidence="4" id="KW-0288">FMN</keyword>
<gene>
    <name evidence="9" type="primary">MTRR</name>
    <name evidence="9" type="ORF">AVEN_50625_1</name>
</gene>
<evidence type="ECO:0000256" key="6">
    <source>
        <dbReference type="ARBA" id="ARBA00022857"/>
    </source>
</evidence>
<dbReference type="EMBL" id="BGPR01000027">
    <property type="protein sequence ID" value="GBL82059.1"/>
    <property type="molecule type" value="Genomic_DNA"/>
</dbReference>
<dbReference type="FunFam" id="3.40.50.80:FF:000001">
    <property type="entry name" value="NADPH--cytochrome P450 reductase 1"/>
    <property type="match status" value="1"/>
</dbReference>
<evidence type="ECO:0000313" key="10">
    <source>
        <dbReference type="Proteomes" id="UP000499080"/>
    </source>
</evidence>
<evidence type="ECO:0000256" key="1">
    <source>
        <dbReference type="ARBA" id="ARBA00001917"/>
    </source>
</evidence>
<keyword evidence="3" id="KW-0285">Flavoprotein</keyword>
<dbReference type="GO" id="GO:0050667">
    <property type="term" value="P:homocysteine metabolic process"/>
    <property type="evidence" value="ECO:0007669"/>
    <property type="project" value="TreeGrafter"/>
</dbReference>
<keyword evidence="10" id="KW-1185">Reference proteome</keyword>
<dbReference type="Proteomes" id="UP000499080">
    <property type="component" value="Unassembled WGS sequence"/>
</dbReference>
<sequence>MVGPGTGVAPFIGYLRHCEKLMEMNDGVNHCGETWLFYGCRYDDKDFLYKYELQRLKSVGVLTHLIVSFSRETSLPSGITTRYVHESIRENCNAIAAAVNAGGKIYVCGDAKHMAHDVQQAFIEVFQESSNMSAPEAKSFVQKLQTEHRYINDVWA</sequence>
<feature type="domain" description="Oxidoreductase FAD/NAD(P)-binding" evidence="8">
    <location>
        <begin position="1"/>
        <end position="119"/>
    </location>
</feature>
<dbReference type="Pfam" id="PF00175">
    <property type="entry name" value="NAD_binding_1"/>
    <property type="match status" value="1"/>
</dbReference>
<reference evidence="9 10" key="1">
    <citation type="journal article" date="2019" name="Sci. Rep.">
        <title>Orb-weaving spider Araneus ventricosus genome elucidates the spidroin gene catalogue.</title>
        <authorList>
            <person name="Kono N."/>
            <person name="Nakamura H."/>
            <person name="Ohtoshi R."/>
            <person name="Moran D.A.P."/>
            <person name="Shinohara A."/>
            <person name="Yoshida Y."/>
            <person name="Fujiwara M."/>
            <person name="Mori M."/>
            <person name="Tomita M."/>
            <person name="Arakawa K."/>
        </authorList>
    </citation>
    <scope>NUCLEOTIDE SEQUENCE [LARGE SCALE GENOMIC DNA]</scope>
</reference>
<comment type="cofactor">
    <cofactor evidence="1">
        <name>FMN</name>
        <dbReference type="ChEBI" id="CHEBI:58210"/>
    </cofactor>
</comment>
<keyword evidence="5" id="KW-0274">FAD</keyword>
<evidence type="ECO:0000259" key="8">
    <source>
        <dbReference type="Pfam" id="PF00175"/>
    </source>
</evidence>
<dbReference type="AlphaFoldDB" id="A0A4Y2AS14"/>
<protein>
    <submittedName>
        <fullName evidence="9">Methionine synthase reductase</fullName>
    </submittedName>
</protein>
<proteinExistence type="predicted"/>
<evidence type="ECO:0000313" key="9">
    <source>
        <dbReference type="EMBL" id="GBL82059.1"/>
    </source>
</evidence>
<organism evidence="9 10">
    <name type="scientific">Araneus ventricosus</name>
    <name type="common">Orbweaver spider</name>
    <name type="synonym">Epeira ventricosa</name>
    <dbReference type="NCBI Taxonomy" id="182803"/>
    <lineage>
        <taxon>Eukaryota</taxon>
        <taxon>Metazoa</taxon>
        <taxon>Ecdysozoa</taxon>
        <taxon>Arthropoda</taxon>
        <taxon>Chelicerata</taxon>
        <taxon>Arachnida</taxon>
        <taxon>Araneae</taxon>
        <taxon>Araneomorphae</taxon>
        <taxon>Entelegynae</taxon>
        <taxon>Araneoidea</taxon>
        <taxon>Araneidae</taxon>
        <taxon>Araneus</taxon>
    </lineage>
</organism>
<dbReference type="GO" id="GO:0005829">
    <property type="term" value="C:cytosol"/>
    <property type="evidence" value="ECO:0007669"/>
    <property type="project" value="TreeGrafter"/>
</dbReference>
<dbReference type="Gene3D" id="3.40.50.80">
    <property type="entry name" value="Nucleotide-binding domain of ferredoxin-NADP reductase (FNR) module"/>
    <property type="match status" value="1"/>
</dbReference>
<evidence type="ECO:0000256" key="3">
    <source>
        <dbReference type="ARBA" id="ARBA00022630"/>
    </source>
</evidence>
<dbReference type="InterPro" id="IPR001709">
    <property type="entry name" value="Flavoprot_Pyr_Nucl_cyt_Rdtase"/>
</dbReference>
<dbReference type="SUPFAM" id="SSF52343">
    <property type="entry name" value="Ferredoxin reductase-like, C-terminal NADP-linked domain"/>
    <property type="match status" value="1"/>
</dbReference>
<dbReference type="GO" id="GO:0010181">
    <property type="term" value="F:FMN binding"/>
    <property type="evidence" value="ECO:0007669"/>
    <property type="project" value="TreeGrafter"/>
</dbReference>
<dbReference type="GO" id="GO:0030586">
    <property type="term" value="F:[methionine synthase] reductase (NADPH) activity"/>
    <property type="evidence" value="ECO:0007669"/>
    <property type="project" value="TreeGrafter"/>
</dbReference>
<dbReference type="GO" id="GO:0009086">
    <property type="term" value="P:methionine biosynthetic process"/>
    <property type="evidence" value="ECO:0007669"/>
    <property type="project" value="TreeGrafter"/>
</dbReference>
<dbReference type="InterPro" id="IPR039261">
    <property type="entry name" value="FNR_nucleotide-bd"/>
</dbReference>